<keyword evidence="4" id="KW-1185">Reference proteome</keyword>
<dbReference type="OrthoDB" id="5975050at2759"/>
<organism evidence="3 4">
    <name type="scientific">Rhizoclosmatium globosum</name>
    <dbReference type="NCBI Taxonomy" id="329046"/>
    <lineage>
        <taxon>Eukaryota</taxon>
        <taxon>Fungi</taxon>
        <taxon>Fungi incertae sedis</taxon>
        <taxon>Chytridiomycota</taxon>
        <taxon>Chytridiomycota incertae sedis</taxon>
        <taxon>Chytridiomycetes</taxon>
        <taxon>Chytridiales</taxon>
        <taxon>Chytriomycetaceae</taxon>
        <taxon>Rhizoclosmatium</taxon>
    </lineage>
</organism>
<evidence type="ECO:0000256" key="1">
    <source>
        <dbReference type="SAM" id="MobiDB-lite"/>
    </source>
</evidence>
<protein>
    <recommendedName>
        <fullName evidence="2">PX domain-containing protein</fullName>
    </recommendedName>
</protein>
<dbReference type="PANTHER" id="PTHR15508">
    <property type="entry name" value="RIBOSOMAL PROTEIN S6 KINASE"/>
    <property type="match status" value="1"/>
</dbReference>
<dbReference type="STRING" id="329046.A0A1Y2B1Y2"/>
<gene>
    <name evidence="3" type="ORF">BCR33DRAFT_857924</name>
</gene>
<evidence type="ECO:0000313" key="3">
    <source>
        <dbReference type="EMBL" id="ORY28746.1"/>
    </source>
</evidence>
<name>A0A1Y2B1Y2_9FUNG</name>
<comment type="caution">
    <text evidence="3">The sequence shown here is derived from an EMBL/GenBank/DDBJ whole genome shotgun (WGS) entry which is preliminary data.</text>
</comment>
<dbReference type="InterPro" id="IPR001683">
    <property type="entry name" value="PX_dom"/>
</dbReference>
<sequence length="435" mass="47990">MLGPHERQAAATSTQLVEAWLTDNAAVLAAEEPAGALTTLPLLNPTTPTTTTPVATRPALQPRRHSTKPSPFTSKVSISTASLAQHTQPTHQAQQTQQAQHPSLLIKKRSLSSSLLNLLRTTTAAPLLTINSTITEEEVPTQPAINHFTSNNHHHDFNPTSSPTSTVSSSSLSDMPAFFHSPATDEVSPYSTVDRSGSTRHLFAFNQQEYEFIPPNLHSPTLRSRSRPLFHDNASVSTPESTSHRDILFHEGDDEETEDVLVRRITPSWVAWICGAMEDLLLPASSSLTRGSDSIPAPVFGGVPAFITVPSAFYRNGVYVTVSKPKYNPVLGAITYTVACSLLKINIPQIGNEVTLQIAVEKRFTDFRNLYGKLRRMFASEIPSWPDIPSKSYFKRFHASTVNMRLSAFSSFMTFVVLHPILYNSPPFLDFMKLR</sequence>
<evidence type="ECO:0000313" key="4">
    <source>
        <dbReference type="Proteomes" id="UP000193642"/>
    </source>
</evidence>
<dbReference type="SMART" id="SM00312">
    <property type="entry name" value="PX"/>
    <property type="match status" value="1"/>
</dbReference>
<feature type="compositionally biased region" description="Low complexity" evidence="1">
    <location>
        <begin position="160"/>
        <end position="169"/>
    </location>
</feature>
<feature type="compositionally biased region" description="Low complexity" evidence="1">
    <location>
        <begin position="84"/>
        <end position="102"/>
    </location>
</feature>
<dbReference type="PANTHER" id="PTHR15508:SF8">
    <property type="entry name" value="LD24550P"/>
    <property type="match status" value="1"/>
</dbReference>
<accession>A0A1Y2B1Y2</accession>
<dbReference type="Pfam" id="PF00787">
    <property type="entry name" value="PX"/>
    <property type="match status" value="1"/>
</dbReference>
<proteinExistence type="predicted"/>
<dbReference type="CDD" id="cd06093">
    <property type="entry name" value="PX_domain"/>
    <property type="match status" value="1"/>
</dbReference>
<dbReference type="PROSITE" id="PS50195">
    <property type="entry name" value="PX"/>
    <property type="match status" value="1"/>
</dbReference>
<dbReference type="AlphaFoldDB" id="A0A1Y2B1Y2"/>
<feature type="region of interest" description="Disordered" evidence="1">
    <location>
        <begin position="39"/>
        <end position="102"/>
    </location>
</feature>
<dbReference type="EMBL" id="MCGO01000092">
    <property type="protein sequence ID" value="ORY28746.1"/>
    <property type="molecule type" value="Genomic_DNA"/>
</dbReference>
<dbReference type="Gene3D" id="3.30.1520.10">
    <property type="entry name" value="Phox-like domain"/>
    <property type="match status" value="1"/>
</dbReference>
<evidence type="ECO:0000259" key="2">
    <source>
        <dbReference type="PROSITE" id="PS50195"/>
    </source>
</evidence>
<feature type="domain" description="PX" evidence="2">
    <location>
        <begin position="314"/>
        <end position="435"/>
    </location>
</feature>
<dbReference type="Proteomes" id="UP000193642">
    <property type="component" value="Unassembled WGS sequence"/>
</dbReference>
<reference evidence="3 4" key="1">
    <citation type="submission" date="2016-07" db="EMBL/GenBank/DDBJ databases">
        <title>Pervasive Adenine N6-methylation of Active Genes in Fungi.</title>
        <authorList>
            <consortium name="DOE Joint Genome Institute"/>
            <person name="Mondo S.J."/>
            <person name="Dannebaum R.O."/>
            <person name="Kuo R.C."/>
            <person name="Labutti K."/>
            <person name="Haridas S."/>
            <person name="Kuo A."/>
            <person name="Salamov A."/>
            <person name="Ahrendt S.R."/>
            <person name="Lipzen A."/>
            <person name="Sullivan W."/>
            <person name="Andreopoulos W.B."/>
            <person name="Clum A."/>
            <person name="Lindquist E."/>
            <person name="Daum C."/>
            <person name="Ramamoorthy G.K."/>
            <person name="Gryganskyi A."/>
            <person name="Culley D."/>
            <person name="Magnuson J.K."/>
            <person name="James T.Y."/>
            <person name="O'Malley M.A."/>
            <person name="Stajich J.E."/>
            <person name="Spatafora J.W."/>
            <person name="Visel A."/>
            <person name="Grigoriev I.V."/>
        </authorList>
    </citation>
    <scope>NUCLEOTIDE SEQUENCE [LARGE SCALE GENOMIC DNA]</scope>
    <source>
        <strain evidence="3 4">JEL800</strain>
    </source>
</reference>
<feature type="compositionally biased region" description="Low complexity" evidence="1">
    <location>
        <begin position="39"/>
        <end position="60"/>
    </location>
</feature>
<dbReference type="InterPro" id="IPR051866">
    <property type="entry name" value="Intracell_Sig-Traffick_Protein"/>
</dbReference>
<feature type="compositionally biased region" description="Polar residues" evidence="1">
    <location>
        <begin position="68"/>
        <end position="83"/>
    </location>
</feature>
<dbReference type="InterPro" id="IPR036871">
    <property type="entry name" value="PX_dom_sf"/>
</dbReference>
<dbReference type="GO" id="GO:0035091">
    <property type="term" value="F:phosphatidylinositol binding"/>
    <property type="evidence" value="ECO:0007669"/>
    <property type="project" value="InterPro"/>
</dbReference>
<dbReference type="SUPFAM" id="SSF64268">
    <property type="entry name" value="PX domain"/>
    <property type="match status" value="1"/>
</dbReference>
<feature type="region of interest" description="Disordered" evidence="1">
    <location>
        <begin position="145"/>
        <end position="169"/>
    </location>
</feature>